<proteinExistence type="evidence at transcript level"/>
<evidence type="ECO:0000256" key="6">
    <source>
        <dbReference type="ARBA" id="ARBA00022679"/>
    </source>
</evidence>
<dbReference type="InterPro" id="IPR040525">
    <property type="entry name" value="UGGT_TRXL_4"/>
</dbReference>
<evidence type="ECO:0000256" key="1">
    <source>
        <dbReference type="ARBA" id="ARBA00001913"/>
    </source>
</evidence>
<feature type="domain" description="UDP-glucose:glycoprotein glucosyltransferase thioredoxin-like" evidence="17">
    <location>
        <begin position="534"/>
        <end position="767"/>
    </location>
</feature>
<dbReference type="PANTHER" id="PTHR11226">
    <property type="entry name" value="UDP-GLUCOSE GLYCOPROTEIN:GLUCOSYLTRANSFERASE"/>
    <property type="match status" value="1"/>
</dbReference>
<dbReference type="InterPro" id="IPR029044">
    <property type="entry name" value="Nucleotide-diphossugar_trans"/>
</dbReference>
<keyword evidence="7" id="KW-0732">Signal</keyword>
<dbReference type="CDD" id="cd06432">
    <property type="entry name" value="GT8_HUGT1_C_like"/>
    <property type="match status" value="1"/>
</dbReference>
<comment type="pathway">
    <text evidence="3">Protein modification; protein glycosylation.</text>
</comment>
<evidence type="ECO:0000256" key="8">
    <source>
        <dbReference type="ARBA" id="ARBA00022824"/>
    </source>
</evidence>
<evidence type="ECO:0000256" key="10">
    <source>
        <dbReference type="ARBA" id="ARBA00045874"/>
    </source>
</evidence>
<evidence type="ECO:0000256" key="9">
    <source>
        <dbReference type="ARBA" id="ARBA00023180"/>
    </source>
</evidence>
<keyword evidence="8" id="KW-0256">Endoplasmic reticulum</keyword>
<dbReference type="SUPFAM" id="SSF53448">
    <property type="entry name" value="Nucleotide-diphospho-sugar transferases"/>
    <property type="match status" value="1"/>
</dbReference>
<feature type="region of interest" description="Disordered" evidence="13">
    <location>
        <begin position="1364"/>
        <end position="1383"/>
    </location>
</feature>
<keyword evidence="6 19" id="KW-0808">Transferase</keyword>
<comment type="catalytic activity">
    <reaction evidence="11">
        <text>N(4)-(alpha-D-Man-(1-&gt;2)-alpha-D-Man-(1-&gt;2)-alpha-D-Man-(1-&gt;3)-[alpha-D-Man-(1-&gt;2)-alpha-D-Man-(1-&gt;3)-[alpha-D-Man-(1-&gt;2)-alpha-D-Man-(1-&gt;6)]-alpha-D-Man-(1-&gt;6)]-beta-D-Man-(1-&gt;4)-beta-D-GlcNAc-(1-&gt;4)-beta-D-GlcNAc)-L-asparaginyl-[protein] (N-glucan mannose isomer 9A1,2,3B1,2,3) + UDP-alpha-D-glucose = N(4)-(alpha-D-Glc-(1-&gt;3)-alpha-D-Man-(1-&gt;2)-alpha-D-Man-(1-&gt;2)-alpha-D-Man-(1-&gt;3)-[alpha-D-Man-(1-&gt;2)-alpha-D-Man-(1-&gt;3)-[alpha-D-Man-(1-&gt;2)-alpha-D-Man-(1-&gt;6)]-alpha-D-Man-(1-&gt;6)]-beta-D-Man-(1-&gt;4)-beta-D-GlcNAc-(1-&gt;4)-beta-D-GlcNAc)-L-asparaginyl-[protein] + UDP + H(+)</text>
        <dbReference type="Rhea" id="RHEA:61304"/>
        <dbReference type="Rhea" id="RHEA-COMP:14356"/>
        <dbReference type="Rhea" id="RHEA-COMP:14357"/>
        <dbReference type="ChEBI" id="CHEBI:15378"/>
        <dbReference type="ChEBI" id="CHEBI:58223"/>
        <dbReference type="ChEBI" id="CHEBI:58885"/>
        <dbReference type="ChEBI" id="CHEBI:59080"/>
        <dbReference type="ChEBI" id="CHEBI:139493"/>
    </reaction>
</comment>
<accession>A0A6F9DXA1</accession>
<dbReference type="FunFam" id="3.90.550.10:FF:000004">
    <property type="entry name" value="UDP-glucose glycoprotein glucosyltransferase 1"/>
    <property type="match status" value="1"/>
</dbReference>
<dbReference type="InterPro" id="IPR040693">
    <property type="entry name" value="UGGT_TRXL_1"/>
</dbReference>
<gene>
    <name evidence="19" type="primary">Uggt1-001</name>
</gene>
<dbReference type="Pfam" id="PF18401">
    <property type="entry name" value="Thioredoxin_13"/>
    <property type="match status" value="1"/>
</dbReference>
<dbReference type="InterPro" id="IPR009448">
    <property type="entry name" value="UDP-g_GGtrans"/>
</dbReference>
<evidence type="ECO:0000256" key="12">
    <source>
        <dbReference type="ARBA" id="ARBA00081614"/>
    </source>
</evidence>
<feature type="domain" description="UGGT thioredoxin-like" evidence="14">
    <location>
        <begin position="4"/>
        <end position="47"/>
    </location>
</feature>
<dbReference type="GO" id="GO:0036503">
    <property type="term" value="P:ERAD pathway"/>
    <property type="evidence" value="ECO:0007669"/>
    <property type="project" value="TreeGrafter"/>
</dbReference>
<dbReference type="Gene3D" id="3.90.550.10">
    <property type="entry name" value="Spore Coat Polysaccharide Biosynthesis Protein SpsA, Chain A"/>
    <property type="match status" value="1"/>
</dbReference>
<evidence type="ECO:0000256" key="5">
    <source>
        <dbReference type="ARBA" id="ARBA00022676"/>
    </source>
</evidence>
<evidence type="ECO:0000259" key="15">
    <source>
        <dbReference type="Pfam" id="PF18401"/>
    </source>
</evidence>
<protein>
    <recommendedName>
        <fullName evidence="12">UDP-glucose ceramide glucosyltransferase-like 1</fullName>
    </recommendedName>
</protein>
<dbReference type="PANTHER" id="PTHR11226:SF0">
    <property type="entry name" value="UDP-GLUCOSE:GLYCOPROTEIN GLUCOSYLTRANSFERASE"/>
    <property type="match status" value="1"/>
</dbReference>
<dbReference type="EMBL" id="LR791633">
    <property type="protein sequence ID" value="CAB3267495.1"/>
    <property type="molecule type" value="mRNA"/>
</dbReference>
<name>A0A6F9DXA1_9ASCI</name>
<evidence type="ECO:0000256" key="3">
    <source>
        <dbReference type="ARBA" id="ARBA00004922"/>
    </source>
</evidence>
<evidence type="ECO:0000256" key="7">
    <source>
        <dbReference type="ARBA" id="ARBA00022729"/>
    </source>
</evidence>
<evidence type="ECO:0000256" key="11">
    <source>
        <dbReference type="ARBA" id="ARBA00048456"/>
    </source>
</evidence>
<organism evidence="19">
    <name type="scientific">Phallusia mammillata</name>
    <dbReference type="NCBI Taxonomy" id="59560"/>
    <lineage>
        <taxon>Eukaryota</taxon>
        <taxon>Metazoa</taxon>
        <taxon>Chordata</taxon>
        <taxon>Tunicata</taxon>
        <taxon>Ascidiacea</taxon>
        <taxon>Phlebobranchia</taxon>
        <taxon>Ascidiidae</taxon>
        <taxon>Phallusia</taxon>
    </lineage>
</organism>
<dbReference type="GO" id="GO:0003980">
    <property type="term" value="F:UDP-glucose:glycoprotein glucosyltransferase activity"/>
    <property type="evidence" value="ECO:0007669"/>
    <property type="project" value="InterPro"/>
</dbReference>
<sequence>MMNETIILYGNILDPKFKEAHRFLQRMAEEGHARYVLRHYIRARPEKKVRLSGYGVELAIKSTEYKALDDSKVKDDANSATAEDESDIEIEGFDFSTLRRLHPDMSSQLTDLRNHLIDSTNEMAPMKVWQLQDLSYQAAARVLTSPPEEQLKVLKDISQNFPLKVRSLVKQQVTDAMRDEIKKNQRKFQEFDMDSGDSVFLLNGMSIDLDESDIYKILDLLRNEGKLIDGLKKLNLTGNDLQKVLKVNLNTDRPEKYMLDIRDSSVMWMNDVENDEKYERWPSNLHEMLRPAFPGTLRKIRKNMFHLVVVCDPMHEDMKYLVEAAEIFWANDVPLRIGFSFLVDDSAEVDGNSDPGVALVRAYNYARDELDDAEKSIPFLSGIFKSLDEDGIITVDHIKERLNKKFKSANVEDILGPKSEYDDKRTLGKTFHTRTGLTGPVNVLINGILLSDDEIDPENFEQVVVEKILDLTTPIQRAVYMGHLHNSLNIVDYLMTRPGVVPRFNDRILGGASKFIDLLGNAHKDISYWNTAEFKKLSSEDKTATVAKNLAPLYLSKSDSSKYIRPVTMWIVADVEREEGRAFVYNALKHLKSSSHSRIAIIHNPLNRDEIPSAQFIRACEAAVATQSTNHARNFVTKLMKKENADKLGSDSGSVKEFYVGGMDEGKFEKAFNADPKIAVPYVTSQSDWATSVLGLLPGQNAIVTNGKLVGPIGSKEIFTSDDFNLIESLLYSSAAKELEILAKSLRRDFTAPEASDFIMKLTSHLSSQAKSDVDRRDLSPLREDHSVIKLESSEADPSPYDITVVVDPASEKSQEIIPIVMVLRELFDANVKVYMNCKDKLSELPVKRFYRYVAQPELTFKVDNSLSDGPQAKFSDMPSKSILTLTMHPPEGWMAEVVDAVYDLDNIKLEQVKNNLVLAEYELEYLVLEGHARDLTTGTSPRGLQFTLGQNSSTVTMDTIVMANLGYFQMKTKPGVWYLNLRAGRSQEIYQIVSHENMDSTPGSDDAIVLMDSFKSKVIIVKVSKKPDMVDVALLDDENDENKNTEKKDESSGIWNSITSTFTGGSSDESGPESSQPPVNSSDVINIFSLASGHLYERLMRIMMVSVLRHTKTPVKFWVLKNYISPQFKDFIPHMAKEYGFDYELVQYKWPRWLRQQKEKQRTMWGYKILFLDVLFPLGVDKIIFVDADQIVRADLKELRDLDLEGNPYGYTPFCDDKTEMDGFRFWKGGYWASHLAGRKYHISAIYVVDLKKFRLIAAGDRLRGQYQGLSQDPNSLANLDQDLPNNMIHQVGIKSLPQEWLWCATWCSEESKSKAKTIDLCNNPLTKEPKLTAAVRIVKEWSEYDNEIKALQEKVDDEEVEAAKQEIERAESKKPLVHEDL</sequence>
<keyword evidence="9" id="KW-0325">Glycoprotein</keyword>
<reference evidence="19" key="1">
    <citation type="submission" date="2020-04" db="EMBL/GenBank/DDBJ databases">
        <authorList>
            <person name="Neveu A P."/>
        </authorList>
    </citation>
    <scope>NUCLEOTIDE SEQUENCE</scope>
    <source>
        <tissue evidence="19">Whole embryo</tissue>
    </source>
</reference>
<comment type="cofactor">
    <cofactor evidence="1">
        <name>Ca(2+)</name>
        <dbReference type="ChEBI" id="CHEBI:29108"/>
    </cofactor>
</comment>
<dbReference type="UniPathway" id="UPA00378"/>
<comment type="function">
    <text evidence="10">Recognizes glycoproteins with minor folding defects. Reglucosylates single N-glycans near the misfolded part of the protein, thus providing quality control for protein folding in the endoplasmic reticulum. Reglucosylated proteins are recognized by calreticulin for recycling to the endoplasmic reticulum and refolding or degradation.</text>
</comment>
<keyword evidence="5" id="KW-0328">Glycosyltransferase</keyword>
<dbReference type="InterPro" id="IPR040694">
    <property type="entry name" value="UGGT_TRXL_2"/>
</dbReference>
<evidence type="ECO:0000256" key="4">
    <source>
        <dbReference type="ARBA" id="ARBA00006351"/>
    </source>
</evidence>
<dbReference type="Pfam" id="PF18402">
    <property type="entry name" value="Thioredoxin_14"/>
    <property type="match status" value="1"/>
</dbReference>
<dbReference type="GO" id="GO:0018279">
    <property type="term" value="P:protein N-linked glycosylation via asparagine"/>
    <property type="evidence" value="ECO:0007669"/>
    <property type="project" value="TreeGrafter"/>
</dbReference>
<dbReference type="Pfam" id="PF18404">
    <property type="entry name" value="Glyco_transf_24"/>
    <property type="match status" value="1"/>
</dbReference>
<evidence type="ECO:0000259" key="18">
    <source>
        <dbReference type="Pfam" id="PF18404"/>
    </source>
</evidence>
<dbReference type="GO" id="GO:0005788">
    <property type="term" value="C:endoplasmic reticulum lumen"/>
    <property type="evidence" value="ECO:0007669"/>
    <property type="project" value="UniProtKB-SubCell"/>
</dbReference>
<dbReference type="InterPro" id="IPR040692">
    <property type="entry name" value="UGGT_TRXL_3"/>
</dbReference>
<dbReference type="Pfam" id="PF06427">
    <property type="entry name" value="UDP-g_GGTase"/>
    <property type="match status" value="1"/>
</dbReference>
<dbReference type="Pfam" id="PF18403">
    <property type="entry name" value="Thioredoxin_15"/>
    <property type="match status" value="1"/>
</dbReference>
<comment type="similarity">
    <text evidence="4">Belongs to the glycosyltransferase 8 family.</text>
</comment>
<comment type="subcellular location">
    <subcellularLocation>
        <location evidence="2">Endoplasmic reticulum lumen</location>
    </subcellularLocation>
</comment>
<evidence type="ECO:0000256" key="2">
    <source>
        <dbReference type="ARBA" id="ARBA00004319"/>
    </source>
</evidence>
<dbReference type="InterPro" id="IPR040497">
    <property type="entry name" value="Glyco_transf_24"/>
</dbReference>
<evidence type="ECO:0000259" key="14">
    <source>
        <dbReference type="Pfam" id="PF18400"/>
    </source>
</evidence>
<feature type="domain" description="UGGT thioredoxin-like" evidence="15">
    <location>
        <begin position="120"/>
        <end position="248"/>
    </location>
</feature>
<evidence type="ECO:0000259" key="16">
    <source>
        <dbReference type="Pfam" id="PF18402"/>
    </source>
</evidence>
<feature type="domain" description="Glucosyltransferase 24 catalytic" evidence="18">
    <location>
        <begin position="1086"/>
        <end position="1353"/>
    </location>
</feature>
<evidence type="ECO:0000256" key="13">
    <source>
        <dbReference type="SAM" id="MobiDB-lite"/>
    </source>
</evidence>
<feature type="domain" description="UGGT thioredoxin-like" evidence="16">
    <location>
        <begin position="260"/>
        <end position="508"/>
    </location>
</feature>
<dbReference type="Pfam" id="PF18400">
    <property type="entry name" value="Thioredoxin_12"/>
    <property type="match status" value="1"/>
</dbReference>
<evidence type="ECO:0000259" key="17">
    <source>
        <dbReference type="Pfam" id="PF18403"/>
    </source>
</evidence>
<evidence type="ECO:0000313" key="19">
    <source>
        <dbReference type="EMBL" id="CAB3267495.1"/>
    </source>
</evidence>
<dbReference type="GO" id="GO:0051082">
    <property type="term" value="F:unfolded protein binding"/>
    <property type="evidence" value="ECO:0007669"/>
    <property type="project" value="TreeGrafter"/>
</dbReference>